<evidence type="ECO:0000313" key="1">
    <source>
        <dbReference type="EMBL" id="CAG8775542.1"/>
    </source>
</evidence>
<accession>A0A9N9P1E2</accession>
<gene>
    <name evidence="1" type="ORF">RFULGI_LOCUS15394</name>
</gene>
<reference evidence="1" key="1">
    <citation type="submission" date="2021-06" db="EMBL/GenBank/DDBJ databases">
        <authorList>
            <person name="Kallberg Y."/>
            <person name="Tangrot J."/>
            <person name="Rosling A."/>
        </authorList>
    </citation>
    <scope>NUCLEOTIDE SEQUENCE</scope>
    <source>
        <strain evidence="1">IN212</strain>
    </source>
</reference>
<comment type="caution">
    <text evidence="1">The sequence shown here is derived from an EMBL/GenBank/DDBJ whole genome shotgun (WGS) entry which is preliminary data.</text>
</comment>
<dbReference type="AlphaFoldDB" id="A0A9N9P1E2"/>
<organism evidence="1 2">
    <name type="scientific">Racocetra fulgida</name>
    <dbReference type="NCBI Taxonomy" id="60492"/>
    <lineage>
        <taxon>Eukaryota</taxon>
        <taxon>Fungi</taxon>
        <taxon>Fungi incertae sedis</taxon>
        <taxon>Mucoromycota</taxon>
        <taxon>Glomeromycotina</taxon>
        <taxon>Glomeromycetes</taxon>
        <taxon>Diversisporales</taxon>
        <taxon>Gigasporaceae</taxon>
        <taxon>Racocetra</taxon>
    </lineage>
</organism>
<evidence type="ECO:0000313" key="2">
    <source>
        <dbReference type="Proteomes" id="UP000789396"/>
    </source>
</evidence>
<keyword evidence="2" id="KW-1185">Reference proteome</keyword>
<dbReference type="EMBL" id="CAJVPZ010049261">
    <property type="protein sequence ID" value="CAG8775542.1"/>
    <property type="molecule type" value="Genomic_DNA"/>
</dbReference>
<dbReference type="OrthoDB" id="10407817at2759"/>
<protein>
    <submittedName>
        <fullName evidence="1">3293_t:CDS:1</fullName>
    </submittedName>
</protein>
<dbReference type="Proteomes" id="UP000789396">
    <property type="component" value="Unassembled WGS sequence"/>
</dbReference>
<sequence>MSLSLLTDTAINKALYMLEEKYEKLNDGGSKATFLSKIEALIIEEIVTPKALLCIKNKGRSAFLKRDLFLSECQDKDAKKKKKAIQTQNQSR</sequence>
<proteinExistence type="predicted"/>
<name>A0A9N9P1E2_9GLOM</name>